<gene>
    <name evidence="1" type="ORF">T4A_6552</name>
    <name evidence="2" type="ORF">T4B_11522</name>
</gene>
<reference evidence="3 4" key="1">
    <citation type="submission" date="2015-01" db="EMBL/GenBank/DDBJ databases">
        <title>Evolution of Trichinella species and genotypes.</title>
        <authorList>
            <person name="Korhonen P.K."/>
            <person name="Edoardo P."/>
            <person name="Giuseppe L.R."/>
            <person name="Gasser R.B."/>
        </authorList>
    </citation>
    <scope>NUCLEOTIDE SEQUENCE [LARGE SCALE GENOMIC DNA]</scope>
    <source>
        <strain evidence="1">ISS13</strain>
        <strain evidence="2">ISS588</strain>
    </source>
</reference>
<dbReference type="Proteomes" id="UP000054805">
    <property type="component" value="Unassembled WGS sequence"/>
</dbReference>
<evidence type="ECO:0000313" key="1">
    <source>
        <dbReference type="EMBL" id="KRY63972.1"/>
    </source>
</evidence>
<accession>A0A0V1DR89</accession>
<dbReference type="Proteomes" id="UP000054632">
    <property type="component" value="Unassembled WGS sequence"/>
</dbReference>
<evidence type="ECO:0000313" key="4">
    <source>
        <dbReference type="Proteomes" id="UP000054805"/>
    </source>
</evidence>
<sequence>MDAMMDPMKRIGRDPLLSGECRFCLLVFPVEDW</sequence>
<dbReference type="EMBL" id="JYDR01000735">
    <property type="protein sequence ID" value="KRY63972.1"/>
    <property type="molecule type" value="Genomic_DNA"/>
</dbReference>
<proteinExistence type="predicted"/>
<dbReference type="AlphaFoldDB" id="A0A0V1DR89"/>
<dbReference type="EMBL" id="JYDS01002185">
    <property type="protein sequence ID" value="KRY97747.1"/>
    <property type="molecule type" value="Genomic_DNA"/>
</dbReference>
<evidence type="ECO:0000313" key="2">
    <source>
        <dbReference type="EMBL" id="KRY97747.1"/>
    </source>
</evidence>
<evidence type="ECO:0000313" key="3">
    <source>
        <dbReference type="Proteomes" id="UP000054632"/>
    </source>
</evidence>
<protein>
    <submittedName>
        <fullName evidence="1">Uncharacterized protein</fullName>
    </submittedName>
</protein>
<comment type="caution">
    <text evidence="1">The sequence shown here is derived from an EMBL/GenBank/DDBJ whole genome shotgun (WGS) entry which is preliminary data.</text>
</comment>
<organism evidence="1 3">
    <name type="scientific">Trichinella pseudospiralis</name>
    <name type="common">Parasitic roundworm</name>
    <dbReference type="NCBI Taxonomy" id="6337"/>
    <lineage>
        <taxon>Eukaryota</taxon>
        <taxon>Metazoa</taxon>
        <taxon>Ecdysozoa</taxon>
        <taxon>Nematoda</taxon>
        <taxon>Enoplea</taxon>
        <taxon>Dorylaimia</taxon>
        <taxon>Trichinellida</taxon>
        <taxon>Trichinellidae</taxon>
        <taxon>Trichinella</taxon>
    </lineage>
</organism>
<keyword evidence="4" id="KW-1185">Reference proteome</keyword>
<name>A0A0V1DR89_TRIPS</name>